<protein>
    <recommendedName>
        <fullName evidence="5">Pentatricopeptide repeat-containing protein</fullName>
    </recommendedName>
</protein>
<comment type="caution">
    <text evidence="3">The sequence shown here is derived from an EMBL/GenBank/DDBJ whole genome shotgun (WGS) entry which is preliminary data.</text>
</comment>
<dbReference type="PROSITE" id="PS51375">
    <property type="entry name" value="PPR"/>
    <property type="match status" value="1"/>
</dbReference>
<dbReference type="EMBL" id="JAVYJV010000010">
    <property type="protein sequence ID" value="KAK4360552.1"/>
    <property type="molecule type" value="Genomic_DNA"/>
</dbReference>
<dbReference type="Pfam" id="PF12854">
    <property type="entry name" value="PPR_1"/>
    <property type="match status" value="1"/>
</dbReference>
<dbReference type="Proteomes" id="UP001291623">
    <property type="component" value="Unassembled WGS sequence"/>
</dbReference>
<reference evidence="3" key="1">
    <citation type="submission" date="2023-12" db="EMBL/GenBank/DDBJ databases">
        <title>Genome assembly of Anisodus tanguticus.</title>
        <authorList>
            <person name="Wang Y.-J."/>
        </authorList>
    </citation>
    <scope>NUCLEOTIDE SEQUENCE</scope>
    <source>
        <strain evidence="3">KB-2021</strain>
        <tissue evidence="3">Leaf</tissue>
    </source>
</reference>
<evidence type="ECO:0008006" key="5">
    <source>
        <dbReference type="Google" id="ProtNLM"/>
    </source>
</evidence>
<dbReference type="NCBIfam" id="TIGR00756">
    <property type="entry name" value="PPR"/>
    <property type="match status" value="1"/>
</dbReference>
<evidence type="ECO:0000313" key="4">
    <source>
        <dbReference type="Proteomes" id="UP001291623"/>
    </source>
</evidence>
<proteinExistence type="predicted"/>
<evidence type="ECO:0000313" key="3">
    <source>
        <dbReference type="EMBL" id="KAK4360552.1"/>
    </source>
</evidence>
<name>A0AAE1RZK0_9SOLA</name>
<sequence>MVKRGCGPGIGAYNVKIMNIQGGDPDGVKGLIEEISNVELKPDTISYNYLMSCYCRNEMMDEAEKVYEDLETNGMNSLRRGLQVFKESVGANKIPDVNTLKYLVHGLVKSSKVKDAKEMIRTLKKKHSALQIFFGSLPGGCHDKYAKSRYM</sequence>
<dbReference type="AlphaFoldDB" id="A0AAE1RZK0"/>
<keyword evidence="4" id="KW-1185">Reference proteome</keyword>
<gene>
    <name evidence="3" type="ORF">RND71_019504</name>
</gene>
<organism evidence="3 4">
    <name type="scientific">Anisodus tanguticus</name>
    <dbReference type="NCBI Taxonomy" id="243964"/>
    <lineage>
        <taxon>Eukaryota</taxon>
        <taxon>Viridiplantae</taxon>
        <taxon>Streptophyta</taxon>
        <taxon>Embryophyta</taxon>
        <taxon>Tracheophyta</taxon>
        <taxon>Spermatophyta</taxon>
        <taxon>Magnoliopsida</taxon>
        <taxon>eudicotyledons</taxon>
        <taxon>Gunneridae</taxon>
        <taxon>Pentapetalae</taxon>
        <taxon>asterids</taxon>
        <taxon>lamiids</taxon>
        <taxon>Solanales</taxon>
        <taxon>Solanaceae</taxon>
        <taxon>Solanoideae</taxon>
        <taxon>Hyoscyameae</taxon>
        <taxon>Anisodus</taxon>
    </lineage>
</organism>
<dbReference type="InterPro" id="IPR002885">
    <property type="entry name" value="PPR_rpt"/>
</dbReference>
<evidence type="ECO:0000256" key="2">
    <source>
        <dbReference type="PROSITE-ProRule" id="PRU00708"/>
    </source>
</evidence>
<dbReference type="PANTHER" id="PTHR47931">
    <property type="entry name" value="OS01G0228400 PROTEIN"/>
    <property type="match status" value="1"/>
</dbReference>
<dbReference type="InterPro" id="IPR011990">
    <property type="entry name" value="TPR-like_helical_dom_sf"/>
</dbReference>
<accession>A0AAE1RZK0</accession>
<evidence type="ECO:0000256" key="1">
    <source>
        <dbReference type="ARBA" id="ARBA00022737"/>
    </source>
</evidence>
<keyword evidence="1" id="KW-0677">Repeat</keyword>
<dbReference type="PANTHER" id="PTHR47931:SF3">
    <property type="entry name" value="PENTATRICOPEPTIDE REPEAT-CONTAINING PROTEIN, MITOCHONDRIAL"/>
    <property type="match status" value="1"/>
</dbReference>
<dbReference type="Gene3D" id="1.25.40.10">
    <property type="entry name" value="Tetratricopeptide repeat domain"/>
    <property type="match status" value="1"/>
</dbReference>
<feature type="repeat" description="PPR" evidence="2">
    <location>
        <begin position="43"/>
        <end position="77"/>
    </location>
</feature>